<name>A0A0U5GKM7_ASPCI</name>
<keyword evidence="3" id="KW-1185">Reference proteome</keyword>
<evidence type="ECO:0000313" key="2">
    <source>
        <dbReference type="EMBL" id="CEL11975.1"/>
    </source>
</evidence>
<evidence type="ECO:0000256" key="1">
    <source>
        <dbReference type="SAM" id="MobiDB-lite"/>
    </source>
</evidence>
<proteinExistence type="predicted"/>
<dbReference type="AlphaFoldDB" id="A0A0U5GKM7"/>
<feature type="region of interest" description="Disordered" evidence="1">
    <location>
        <begin position="23"/>
        <end position="53"/>
    </location>
</feature>
<evidence type="ECO:0000313" key="3">
    <source>
        <dbReference type="Proteomes" id="UP000054771"/>
    </source>
</evidence>
<gene>
    <name evidence="2" type="ORF">ASPCAL15069</name>
</gene>
<dbReference type="Proteomes" id="UP000054771">
    <property type="component" value="Unassembled WGS sequence"/>
</dbReference>
<sequence>MWFVLLPSKMIIIAKPVSKGCCSKDSDRRMARKAPSGSGPRLTRAPPTSNTIQYCPATRETVNRGAGDRMA</sequence>
<accession>A0A0U5GKM7</accession>
<protein>
    <submittedName>
        <fullName evidence="2">Uncharacterized protein</fullName>
    </submittedName>
</protein>
<dbReference type="EMBL" id="CDMC01000038">
    <property type="protein sequence ID" value="CEL11975.1"/>
    <property type="molecule type" value="Genomic_DNA"/>
</dbReference>
<organism evidence="2 3">
    <name type="scientific">Aspergillus calidoustus</name>
    <dbReference type="NCBI Taxonomy" id="454130"/>
    <lineage>
        <taxon>Eukaryota</taxon>
        <taxon>Fungi</taxon>
        <taxon>Dikarya</taxon>
        <taxon>Ascomycota</taxon>
        <taxon>Pezizomycotina</taxon>
        <taxon>Eurotiomycetes</taxon>
        <taxon>Eurotiomycetidae</taxon>
        <taxon>Eurotiales</taxon>
        <taxon>Aspergillaceae</taxon>
        <taxon>Aspergillus</taxon>
        <taxon>Aspergillus subgen. Nidulantes</taxon>
    </lineage>
</organism>
<reference evidence="3" key="1">
    <citation type="journal article" date="2016" name="Genome Announc.">
        <title>Draft genome sequences of fungus Aspergillus calidoustus.</title>
        <authorList>
            <person name="Horn F."/>
            <person name="Linde J."/>
            <person name="Mattern D.J."/>
            <person name="Walther G."/>
            <person name="Guthke R."/>
            <person name="Scherlach K."/>
            <person name="Martin K."/>
            <person name="Brakhage A.A."/>
            <person name="Petzke L."/>
            <person name="Valiante V."/>
        </authorList>
    </citation>
    <scope>NUCLEOTIDE SEQUENCE [LARGE SCALE GENOMIC DNA]</scope>
    <source>
        <strain evidence="3">SF006504</strain>
    </source>
</reference>